<dbReference type="AlphaFoldDB" id="A0A026WDJ8"/>
<feature type="non-terminal residue" evidence="2">
    <location>
        <position position="1"/>
    </location>
</feature>
<accession>A0A026WDJ8</accession>
<proteinExistence type="predicted"/>
<feature type="region of interest" description="Disordered" evidence="1">
    <location>
        <begin position="37"/>
        <end position="59"/>
    </location>
</feature>
<protein>
    <submittedName>
        <fullName evidence="2">Uncharacterized protein</fullName>
    </submittedName>
</protein>
<gene>
    <name evidence="2" type="ORF">X777_05892</name>
</gene>
<dbReference type="Proteomes" id="UP000053097">
    <property type="component" value="Unassembled WGS sequence"/>
</dbReference>
<dbReference type="EMBL" id="KK107260">
    <property type="protein sequence ID" value="EZA54043.1"/>
    <property type="molecule type" value="Genomic_DNA"/>
</dbReference>
<keyword evidence="3" id="KW-1185">Reference proteome</keyword>
<evidence type="ECO:0000313" key="3">
    <source>
        <dbReference type="Proteomes" id="UP000053097"/>
    </source>
</evidence>
<evidence type="ECO:0000313" key="2">
    <source>
        <dbReference type="EMBL" id="EZA54043.1"/>
    </source>
</evidence>
<evidence type="ECO:0000256" key="1">
    <source>
        <dbReference type="SAM" id="MobiDB-lite"/>
    </source>
</evidence>
<sequence>CLKNGMINYNVCRPEKGGGSIRAKVIKATGMVLELRTPLSRDKRRATDDSSKKATAAPDPVARRPFRMIARFYVFIPGSCRAAFHRADVSVSIANRNSFRSLSYLCCTGKERR</sequence>
<organism evidence="2 3">
    <name type="scientific">Ooceraea biroi</name>
    <name type="common">Clonal raider ant</name>
    <name type="synonym">Cerapachys biroi</name>
    <dbReference type="NCBI Taxonomy" id="2015173"/>
    <lineage>
        <taxon>Eukaryota</taxon>
        <taxon>Metazoa</taxon>
        <taxon>Ecdysozoa</taxon>
        <taxon>Arthropoda</taxon>
        <taxon>Hexapoda</taxon>
        <taxon>Insecta</taxon>
        <taxon>Pterygota</taxon>
        <taxon>Neoptera</taxon>
        <taxon>Endopterygota</taxon>
        <taxon>Hymenoptera</taxon>
        <taxon>Apocrita</taxon>
        <taxon>Aculeata</taxon>
        <taxon>Formicoidea</taxon>
        <taxon>Formicidae</taxon>
        <taxon>Dorylinae</taxon>
        <taxon>Ooceraea</taxon>
    </lineage>
</organism>
<reference evidence="2 3" key="1">
    <citation type="journal article" date="2014" name="Curr. Biol.">
        <title>The genome of the clonal raider ant Cerapachys biroi.</title>
        <authorList>
            <person name="Oxley P.R."/>
            <person name="Ji L."/>
            <person name="Fetter-Pruneda I."/>
            <person name="McKenzie S.K."/>
            <person name="Li C."/>
            <person name="Hu H."/>
            <person name="Zhang G."/>
            <person name="Kronauer D.J."/>
        </authorList>
    </citation>
    <scope>NUCLEOTIDE SEQUENCE [LARGE SCALE GENOMIC DNA]</scope>
</reference>
<feature type="compositionally biased region" description="Basic and acidic residues" evidence="1">
    <location>
        <begin position="39"/>
        <end position="52"/>
    </location>
</feature>
<name>A0A026WDJ8_OOCBI</name>